<dbReference type="Gene3D" id="2.30.110.10">
    <property type="entry name" value="Electron Transport, Fmn-binding Protein, Chain A"/>
    <property type="match status" value="1"/>
</dbReference>
<comment type="caution">
    <text evidence="3">The sequence shown here is derived from an EMBL/GenBank/DDBJ whole genome shotgun (WGS) entry which is preliminary data.</text>
</comment>
<protein>
    <submittedName>
        <fullName evidence="3">PPOX class F420-dependent oxidoreductase</fullName>
    </submittedName>
</protein>
<dbReference type="RefSeq" id="WP_235051023.1">
    <property type="nucleotide sequence ID" value="NZ_JAKFHA010000002.1"/>
</dbReference>
<keyword evidence="1" id="KW-0560">Oxidoreductase</keyword>
<dbReference type="InterPro" id="IPR052019">
    <property type="entry name" value="F420H2_bilvrd_red/Heme_oxyg"/>
</dbReference>
<dbReference type="GO" id="GO:0005829">
    <property type="term" value="C:cytosol"/>
    <property type="evidence" value="ECO:0007669"/>
    <property type="project" value="TreeGrafter"/>
</dbReference>
<dbReference type="InterPro" id="IPR012349">
    <property type="entry name" value="Split_barrel_FMN-bd"/>
</dbReference>
<evidence type="ECO:0000313" key="4">
    <source>
        <dbReference type="Proteomes" id="UP001165378"/>
    </source>
</evidence>
<evidence type="ECO:0000259" key="2">
    <source>
        <dbReference type="Pfam" id="PF01243"/>
    </source>
</evidence>
<dbReference type="GO" id="GO:0016627">
    <property type="term" value="F:oxidoreductase activity, acting on the CH-CH group of donors"/>
    <property type="evidence" value="ECO:0007669"/>
    <property type="project" value="TreeGrafter"/>
</dbReference>
<dbReference type="EMBL" id="JAKFHA010000002">
    <property type="protein sequence ID" value="MCF2526901.1"/>
    <property type="molecule type" value="Genomic_DNA"/>
</dbReference>
<dbReference type="PANTHER" id="PTHR35176:SF6">
    <property type="entry name" value="HEME OXYGENASE HI_0854-RELATED"/>
    <property type="match status" value="1"/>
</dbReference>
<reference evidence="3" key="1">
    <citation type="submission" date="2022-01" db="EMBL/GenBank/DDBJ databases">
        <title>Genome-Based Taxonomic Classification of the Phylum Actinobacteria.</title>
        <authorList>
            <person name="Gao Y."/>
        </authorList>
    </citation>
    <scope>NUCLEOTIDE SEQUENCE</scope>
    <source>
        <strain evidence="3">KLBMP 8922</strain>
    </source>
</reference>
<dbReference type="PANTHER" id="PTHR35176">
    <property type="entry name" value="HEME OXYGENASE HI_0854-RELATED"/>
    <property type="match status" value="1"/>
</dbReference>
<sequence>MADKLSDAARAMIDAPNFATMATVQPDGRPQLSVVWLKTDGDDLVVSTVKGRRKHKNILADPRVTVLVYPKEDPYRYVEVRGTATLEDEGGAELIQELSHRYDGVPHEEGDPANVRVLVRITPDRIVSHS</sequence>
<dbReference type="GO" id="GO:0070967">
    <property type="term" value="F:coenzyme F420 binding"/>
    <property type="evidence" value="ECO:0007669"/>
    <property type="project" value="TreeGrafter"/>
</dbReference>
<proteinExistence type="predicted"/>
<evidence type="ECO:0000313" key="3">
    <source>
        <dbReference type="EMBL" id="MCF2526901.1"/>
    </source>
</evidence>
<dbReference type="InterPro" id="IPR011576">
    <property type="entry name" value="Pyridox_Oxase_N"/>
</dbReference>
<dbReference type="NCBIfam" id="TIGR03618">
    <property type="entry name" value="Rv1155_F420"/>
    <property type="match status" value="1"/>
</dbReference>
<dbReference type="Proteomes" id="UP001165378">
    <property type="component" value="Unassembled WGS sequence"/>
</dbReference>
<dbReference type="AlphaFoldDB" id="A0AA41PWA9"/>
<keyword evidence="4" id="KW-1185">Reference proteome</keyword>
<organism evidence="3 4">
    <name type="scientific">Yinghuangia soli</name>
    <dbReference type="NCBI Taxonomy" id="2908204"/>
    <lineage>
        <taxon>Bacteria</taxon>
        <taxon>Bacillati</taxon>
        <taxon>Actinomycetota</taxon>
        <taxon>Actinomycetes</taxon>
        <taxon>Kitasatosporales</taxon>
        <taxon>Streptomycetaceae</taxon>
        <taxon>Yinghuangia</taxon>
    </lineage>
</organism>
<feature type="domain" description="Pyridoxamine 5'-phosphate oxidase N-terminal" evidence="2">
    <location>
        <begin position="6"/>
        <end position="126"/>
    </location>
</feature>
<dbReference type="InterPro" id="IPR019920">
    <property type="entry name" value="F420-binding_dom_put"/>
</dbReference>
<dbReference type="SUPFAM" id="SSF50475">
    <property type="entry name" value="FMN-binding split barrel"/>
    <property type="match status" value="1"/>
</dbReference>
<accession>A0AA41PWA9</accession>
<gene>
    <name evidence="3" type="ORF">LZ495_06665</name>
</gene>
<evidence type="ECO:0000256" key="1">
    <source>
        <dbReference type="ARBA" id="ARBA00023002"/>
    </source>
</evidence>
<name>A0AA41PWA9_9ACTN</name>
<dbReference type="Pfam" id="PF01243">
    <property type="entry name" value="PNPOx_N"/>
    <property type="match status" value="1"/>
</dbReference>